<sequence length="665" mass="70684">MAEKKADALAAGMLWGGGGGSEVRMSRDTGIGCRILTSRCAGAMDPLMNKEPWVLMLDSVQTISDSLGIANGVIATLKVRPEQMEAALDKTMLATDVAEWLVRKGCPFREAHHISGRVVVLSEKPDISMDKLTLEQLQAIDSRFTADMVEAFEYESSVEAKSSGGAPFLGRQTHCHSRAKSRSERADRLGRQAPDVPHQPPVRRRVPDDLAVLLFPLGQRRHRHLVPAGAALPRLEVRPLLEEGLAARAARVVPDAPLQHDPDLGQGRRRRRRYGRRLDGGGGGDVALVPQEHLGGPLVDEVLELALVVGMAVLAELDGEEPEAGEGGYDVWDGVLYVEQGRQLEGWETRSAGLRVGKKERGGVANLVREPQSEVQLLQARPEGRDVLGPLHQVDVAPLRPEAEPPPLLLLQDRGRLLEHSRRRQPHGQLGQPAAAAAAAARARARRVDVLDEGEGVLAQARDGQGLEVHGGAQVARGAGAGLGLLAEVVVQGEAAQAGRVRQRREVDAGEVVDGELAQAQRRLVGAVDSARGGGGGGGGAALGDEAHDPGPEEPDVLDVGGLAARQVEHRVEGLGRAVDAQRPQAAARGQDDGRGGLGVHARGPHEGQAAQAGEPEVLQQAARPLRRPVHEDLARELDDGEGRQRAGGAEPLQHGRPRLSVPCG</sequence>
<dbReference type="SUPFAM" id="SSF48557">
    <property type="entry name" value="L-aspartase-like"/>
    <property type="match status" value="1"/>
</dbReference>
<reference evidence="4 5" key="1">
    <citation type="submission" date="2019-06" db="EMBL/GenBank/DDBJ databases">
        <title>Draft genome sequence of the filamentous fungus Phialemoniopsis curvata isolated from diesel fuel.</title>
        <authorList>
            <person name="Varaljay V.A."/>
            <person name="Lyon W.J."/>
            <person name="Crouch A.L."/>
            <person name="Drake C.E."/>
            <person name="Hollomon J.M."/>
            <person name="Nadeau L.J."/>
            <person name="Nunn H.S."/>
            <person name="Stevenson B.S."/>
            <person name="Bojanowski C.L."/>
            <person name="Crookes-Goodson W.J."/>
        </authorList>
    </citation>
    <scope>NUCLEOTIDE SEQUENCE [LARGE SCALE GENOMIC DNA]</scope>
    <source>
        <strain evidence="4 5">D216</strain>
    </source>
</reference>
<feature type="compositionally biased region" description="Gly residues" evidence="2">
    <location>
        <begin position="532"/>
        <end position="542"/>
    </location>
</feature>
<dbReference type="GO" id="GO:0004056">
    <property type="term" value="F:argininosuccinate lyase activity"/>
    <property type="evidence" value="ECO:0007669"/>
    <property type="project" value="InterPro"/>
</dbReference>
<feature type="compositionally biased region" description="Basic and acidic residues" evidence="2">
    <location>
        <begin position="181"/>
        <end position="190"/>
    </location>
</feature>
<organism evidence="4 5">
    <name type="scientific">Thyridium curvatum</name>
    <dbReference type="NCBI Taxonomy" id="1093900"/>
    <lineage>
        <taxon>Eukaryota</taxon>
        <taxon>Fungi</taxon>
        <taxon>Dikarya</taxon>
        <taxon>Ascomycota</taxon>
        <taxon>Pezizomycotina</taxon>
        <taxon>Sordariomycetes</taxon>
        <taxon>Sordariomycetidae</taxon>
        <taxon>Thyridiales</taxon>
        <taxon>Thyridiaceae</taxon>
        <taxon>Thyridium</taxon>
    </lineage>
</organism>
<comment type="caution">
    <text evidence="4">The sequence shown here is derived from an EMBL/GenBank/DDBJ whole genome shotgun (WGS) entry which is preliminary data.</text>
</comment>
<dbReference type="AlphaFoldDB" id="A0A507BIA3"/>
<evidence type="ECO:0000256" key="1">
    <source>
        <dbReference type="ARBA" id="ARBA00010755"/>
    </source>
</evidence>
<dbReference type="STRING" id="1093900.A0A507BIA3"/>
<keyword evidence="5" id="KW-1185">Reference proteome</keyword>
<dbReference type="GeneID" id="41971099"/>
<dbReference type="FunFam" id="1.10.40.30:FF:000001">
    <property type="entry name" value="Argininosuccinate lyase"/>
    <property type="match status" value="1"/>
</dbReference>
<dbReference type="RefSeq" id="XP_030998422.1">
    <property type="nucleotide sequence ID" value="XM_031137976.1"/>
</dbReference>
<dbReference type="PANTHER" id="PTHR43814:SF1">
    <property type="entry name" value="ARGININOSUCCINATE LYASE"/>
    <property type="match status" value="1"/>
</dbReference>
<gene>
    <name evidence="4" type="ORF">E0L32_003652</name>
</gene>
<dbReference type="Pfam" id="PF14698">
    <property type="entry name" value="ASL_C2"/>
    <property type="match status" value="1"/>
</dbReference>
<evidence type="ECO:0000259" key="3">
    <source>
        <dbReference type="Pfam" id="PF14698"/>
    </source>
</evidence>
<dbReference type="GO" id="GO:0005829">
    <property type="term" value="C:cytosol"/>
    <property type="evidence" value="ECO:0007669"/>
    <property type="project" value="TreeGrafter"/>
</dbReference>
<dbReference type="OrthoDB" id="2561043at2759"/>
<feature type="region of interest" description="Disordered" evidence="2">
    <location>
        <begin position="161"/>
        <end position="203"/>
    </location>
</feature>
<proteinExistence type="inferred from homology"/>
<dbReference type="InterPro" id="IPR029419">
    <property type="entry name" value="Arg_succ_lyase_C"/>
</dbReference>
<feature type="region of interest" description="Disordered" evidence="2">
    <location>
        <begin position="528"/>
        <end position="558"/>
    </location>
</feature>
<dbReference type="Gene3D" id="1.10.40.30">
    <property type="entry name" value="Fumarase/aspartase (C-terminal domain)"/>
    <property type="match status" value="1"/>
</dbReference>
<dbReference type="Gene3D" id="1.20.200.10">
    <property type="entry name" value="Fumarase/aspartase (Central domain)"/>
    <property type="match status" value="1"/>
</dbReference>
<protein>
    <recommendedName>
        <fullName evidence="3">Argininosuccinate lyase C-terminal domain-containing protein</fullName>
    </recommendedName>
</protein>
<comment type="similarity">
    <text evidence="1">Belongs to the lyase 1 family. Argininosuccinate lyase subfamily.</text>
</comment>
<feature type="domain" description="Argininosuccinate lyase C-terminal" evidence="3">
    <location>
        <begin position="92"/>
        <end position="159"/>
    </location>
</feature>
<dbReference type="InParanoid" id="A0A507BIA3"/>
<dbReference type="PANTHER" id="PTHR43814">
    <property type="entry name" value="ARGININOSUCCINATE LYASE"/>
    <property type="match status" value="1"/>
</dbReference>
<evidence type="ECO:0000313" key="4">
    <source>
        <dbReference type="EMBL" id="TPX16711.1"/>
    </source>
</evidence>
<feature type="compositionally biased region" description="Basic and acidic residues" evidence="2">
    <location>
        <begin position="629"/>
        <end position="645"/>
    </location>
</feature>
<feature type="region of interest" description="Disordered" evidence="2">
    <location>
        <begin position="574"/>
        <end position="665"/>
    </location>
</feature>
<evidence type="ECO:0000256" key="2">
    <source>
        <dbReference type="SAM" id="MobiDB-lite"/>
    </source>
</evidence>
<dbReference type="InterPro" id="IPR008948">
    <property type="entry name" value="L-Aspartase-like"/>
</dbReference>
<dbReference type="Proteomes" id="UP000319257">
    <property type="component" value="Unassembled WGS sequence"/>
</dbReference>
<dbReference type="InterPro" id="IPR009049">
    <property type="entry name" value="Argininosuccinate_lyase"/>
</dbReference>
<evidence type="ECO:0000313" key="5">
    <source>
        <dbReference type="Proteomes" id="UP000319257"/>
    </source>
</evidence>
<feature type="region of interest" description="Disordered" evidence="2">
    <location>
        <begin position="256"/>
        <end position="284"/>
    </location>
</feature>
<dbReference type="EMBL" id="SKBQ01000016">
    <property type="protein sequence ID" value="TPX16711.1"/>
    <property type="molecule type" value="Genomic_DNA"/>
</dbReference>
<name>A0A507BIA3_9PEZI</name>
<accession>A0A507BIA3</accession>
<dbReference type="GO" id="GO:0042450">
    <property type="term" value="P:L-arginine biosynthetic process via ornithine"/>
    <property type="evidence" value="ECO:0007669"/>
    <property type="project" value="InterPro"/>
</dbReference>